<sequence>MNIEQLKKYHIFKDEEILILELLKNQGFNNISYLLKTSKNSYVIRVFKSNDSVNISRSFEFETQKKAYKKNIATKAIFFNENFMIYEYKKGIHKKNLLSFDIKNLALKIKKLHNISAKTKAYDIKKDLQYYKKNLKDEKNQKLITQCFKSLNQLKKYKKELVLTHHDLNPKNIIFHNNSIKIIDWEYTGLNDKFFDLASICVEFKFNKIKEKLFLKKYLLNYSKNDKTKLNHYKIIYKNICKLWFETINNL</sequence>
<keyword evidence="1" id="KW-0808">Transferase</keyword>
<dbReference type="PANTHER" id="PTHR40086">
    <property type="entry name" value="PHOSPHOTRANSFERASE YTMP-RELATED"/>
    <property type="match status" value="1"/>
</dbReference>
<reference evidence="1 2" key="1">
    <citation type="submission" date="2017-10" db="EMBL/GenBank/DDBJ databases">
        <title>Genomics of the genus Arcobacter.</title>
        <authorList>
            <person name="Perez-Cataluna A."/>
            <person name="Figueras M.J."/>
        </authorList>
    </citation>
    <scope>NUCLEOTIDE SEQUENCE [LARGE SCALE GENOMIC DNA]</scope>
    <source>
        <strain evidence="1 2">F26</strain>
    </source>
</reference>
<name>A0A4Q0ZCS7_9BACT</name>
<proteinExistence type="predicted"/>
<evidence type="ECO:0000313" key="2">
    <source>
        <dbReference type="Proteomes" id="UP000290870"/>
    </source>
</evidence>
<dbReference type="Gene3D" id="3.30.200.20">
    <property type="entry name" value="Phosphorylase Kinase, domain 1"/>
    <property type="match status" value="1"/>
</dbReference>
<dbReference type="EMBL" id="PDJZ01000006">
    <property type="protein sequence ID" value="RXJ84113.1"/>
    <property type="molecule type" value="Genomic_DNA"/>
</dbReference>
<dbReference type="OrthoDB" id="179763at2"/>
<accession>A0A4Q0ZCS7</accession>
<evidence type="ECO:0000313" key="1">
    <source>
        <dbReference type="EMBL" id="RXJ84113.1"/>
    </source>
</evidence>
<dbReference type="InterPro" id="IPR011009">
    <property type="entry name" value="Kinase-like_dom_sf"/>
</dbReference>
<dbReference type="RefSeq" id="WP_128986544.1">
    <property type="nucleotide sequence ID" value="NZ_PDJZ01000006.1"/>
</dbReference>
<keyword evidence="1" id="KW-0418">Kinase</keyword>
<dbReference type="InterPro" id="IPR052077">
    <property type="entry name" value="CcrZ_PhaseVar_Mediator"/>
</dbReference>
<protein>
    <submittedName>
        <fullName evidence="1">Choline kinase</fullName>
    </submittedName>
</protein>
<organism evidence="1 2">
    <name type="scientific">Arcobacter cloacae</name>
    <dbReference type="NCBI Taxonomy" id="1054034"/>
    <lineage>
        <taxon>Bacteria</taxon>
        <taxon>Pseudomonadati</taxon>
        <taxon>Campylobacterota</taxon>
        <taxon>Epsilonproteobacteria</taxon>
        <taxon>Campylobacterales</taxon>
        <taxon>Arcobacteraceae</taxon>
        <taxon>Arcobacter</taxon>
    </lineage>
</organism>
<gene>
    <name evidence="1" type="ORF">CRU90_06860</name>
</gene>
<dbReference type="Pfam" id="PF01633">
    <property type="entry name" value="Choline_kinase"/>
    <property type="match status" value="1"/>
</dbReference>
<comment type="caution">
    <text evidence="1">The sequence shown here is derived from an EMBL/GenBank/DDBJ whole genome shotgun (WGS) entry which is preliminary data.</text>
</comment>
<dbReference type="AlphaFoldDB" id="A0A4Q0ZCS7"/>
<dbReference type="Gene3D" id="3.90.1200.10">
    <property type="match status" value="1"/>
</dbReference>
<dbReference type="GO" id="GO:0016301">
    <property type="term" value="F:kinase activity"/>
    <property type="evidence" value="ECO:0007669"/>
    <property type="project" value="UniProtKB-KW"/>
</dbReference>
<dbReference type="PANTHER" id="PTHR40086:SF1">
    <property type="entry name" value="CELL CYCLE REGULATOR CCRZ"/>
    <property type="match status" value="1"/>
</dbReference>
<dbReference type="SUPFAM" id="SSF56112">
    <property type="entry name" value="Protein kinase-like (PK-like)"/>
    <property type="match status" value="1"/>
</dbReference>
<dbReference type="CDD" id="cd05151">
    <property type="entry name" value="ChoK-like"/>
    <property type="match status" value="1"/>
</dbReference>
<dbReference type="Proteomes" id="UP000290870">
    <property type="component" value="Unassembled WGS sequence"/>
</dbReference>